<evidence type="ECO:0000313" key="8">
    <source>
        <dbReference type="Proteomes" id="UP000315700"/>
    </source>
</evidence>
<dbReference type="InParanoid" id="A0A517SGS0"/>
<accession>A0A517SGS0</accession>
<dbReference type="InterPro" id="IPR027417">
    <property type="entry name" value="P-loop_NTPase"/>
</dbReference>
<gene>
    <name evidence="7" type="primary">livF</name>
    <name evidence="7" type="ORF">Pan44_33660</name>
</gene>
<keyword evidence="4 7" id="KW-0067">ATP-binding</keyword>
<dbReference type="PIRSF" id="PIRSF039137">
    <property type="entry name" value="ABC_branched_ATPase"/>
    <property type="match status" value="1"/>
</dbReference>
<organism evidence="7 8">
    <name type="scientific">Caulifigura coniformis</name>
    <dbReference type="NCBI Taxonomy" id="2527983"/>
    <lineage>
        <taxon>Bacteria</taxon>
        <taxon>Pseudomonadati</taxon>
        <taxon>Planctomycetota</taxon>
        <taxon>Planctomycetia</taxon>
        <taxon>Planctomycetales</taxon>
        <taxon>Planctomycetaceae</taxon>
        <taxon>Caulifigura</taxon>
    </lineage>
</organism>
<dbReference type="SMART" id="SM00382">
    <property type="entry name" value="AAA"/>
    <property type="match status" value="1"/>
</dbReference>
<dbReference type="PANTHER" id="PTHR43820">
    <property type="entry name" value="HIGH-AFFINITY BRANCHED-CHAIN AMINO ACID TRANSPORT ATP-BINDING PROTEIN LIVF"/>
    <property type="match status" value="1"/>
</dbReference>
<dbReference type="SUPFAM" id="SSF52540">
    <property type="entry name" value="P-loop containing nucleoside triphosphate hydrolases"/>
    <property type="match status" value="1"/>
</dbReference>
<sequence length="239" mass="26185">MTTETPLLAVKDLEVGYGAIQALRGISLEVRQGEIVTLIGANGAGKTTTLRAISGMLRPRSGQVSYDGRSVIGVRPHLMVGRRLIHVPEGRGIFLNLTVEENLRLGAYTRTDDYTDDLNRVYELFPRVKERLKQTAGTMSGGEQQMLAIGRALLARPRLLLLDEPSLGLAPKIVQTIFSVIREINQSGTTILLIEQNARMALQSAHRAYVLEAGKIIMDGDARELVASDEVRKAYLGAH</sequence>
<evidence type="ECO:0000259" key="6">
    <source>
        <dbReference type="PROSITE" id="PS50893"/>
    </source>
</evidence>
<evidence type="ECO:0000256" key="1">
    <source>
        <dbReference type="ARBA" id="ARBA00005417"/>
    </source>
</evidence>
<dbReference type="InterPro" id="IPR003593">
    <property type="entry name" value="AAA+_ATPase"/>
</dbReference>
<dbReference type="CDD" id="cd03224">
    <property type="entry name" value="ABC_TM1139_LivF_branched"/>
    <property type="match status" value="1"/>
</dbReference>
<evidence type="ECO:0000256" key="2">
    <source>
        <dbReference type="ARBA" id="ARBA00022448"/>
    </source>
</evidence>
<dbReference type="PROSITE" id="PS00211">
    <property type="entry name" value="ABC_TRANSPORTER_1"/>
    <property type="match status" value="1"/>
</dbReference>
<dbReference type="FunCoup" id="A0A517SGS0">
    <property type="interactions" value="143"/>
</dbReference>
<dbReference type="EMBL" id="CP036271">
    <property type="protein sequence ID" value="QDT55323.1"/>
    <property type="molecule type" value="Genomic_DNA"/>
</dbReference>
<dbReference type="PANTHER" id="PTHR43820:SF4">
    <property type="entry name" value="HIGH-AFFINITY BRANCHED-CHAIN AMINO ACID TRANSPORT ATP-BINDING PROTEIN LIVF"/>
    <property type="match status" value="1"/>
</dbReference>
<evidence type="ECO:0000313" key="7">
    <source>
        <dbReference type="EMBL" id="QDT55323.1"/>
    </source>
</evidence>
<dbReference type="GO" id="GO:0015807">
    <property type="term" value="P:L-amino acid transport"/>
    <property type="evidence" value="ECO:0007669"/>
    <property type="project" value="TreeGrafter"/>
</dbReference>
<dbReference type="Gene3D" id="3.40.50.300">
    <property type="entry name" value="P-loop containing nucleotide triphosphate hydrolases"/>
    <property type="match status" value="1"/>
</dbReference>
<evidence type="ECO:0000256" key="3">
    <source>
        <dbReference type="ARBA" id="ARBA00022741"/>
    </source>
</evidence>
<dbReference type="AlphaFoldDB" id="A0A517SGS0"/>
<dbReference type="OrthoDB" id="9805514at2"/>
<dbReference type="InterPro" id="IPR017871">
    <property type="entry name" value="ABC_transporter-like_CS"/>
</dbReference>
<dbReference type="GO" id="GO:0005524">
    <property type="term" value="F:ATP binding"/>
    <property type="evidence" value="ECO:0007669"/>
    <property type="project" value="UniProtKB-KW"/>
</dbReference>
<keyword evidence="8" id="KW-1185">Reference proteome</keyword>
<dbReference type="Pfam" id="PF00005">
    <property type="entry name" value="ABC_tran"/>
    <property type="match status" value="1"/>
</dbReference>
<dbReference type="InterPro" id="IPR030660">
    <property type="entry name" value="ABC_branched_ATPase_LivF/BraG"/>
</dbReference>
<dbReference type="PROSITE" id="PS50893">
    <property type="entry name" value="ABC_TRANSPORTER_2"/>
    <property type="match status" value="1"/>
</dbReference>
<evidence type="ECO:0000256" key="5">
    <source>
        <dbReference type="ARBA" id="ARBA00022970"/>
    </source>
</evidence>
<keyword evidence="5" id="KW-0029">Amino-acid transport</keyword>
<reference evidence="7 8" key="1">
    <citation type="submission" date="2019-02" db="EMBL/GenBank/DDBJ databases">
        <title>Deep-cultivation of Planctomycetes and their phenomic and genomic characterization uncovers novel biology.</title>
        <authorList>
            <person name="Wiegand S."/>
            <person name="Jogler M."/>
            <person name="Boedeker C."/>
            <person name="Pinto D."/>
            <person name="Vollmers J."/>
            <person name="Rivas-Marin E."/>
            <person name="Kohn T."/>
            <person name="Peeters S.H."/>
            <person name="Heuer A."/>
            <person name="Rast P."/>
            <person name="Oberbeckmann S."/>
            <person name="Bunk B."/>
            <person name="Jeske O."/>
            <person name="Meyerdierks A."/>
            <person name="Storesund J.E."/>
            <person name="Kallscheuer N."/>
            <person name="Luecker S."/>
            <person name="Lage O.M."/>
            <person name="Pohl T."/>
            <person name="Merkel B.J."/>
            <person name="Hornburger P."/>
            <person name="Mueller R.-W."/>
            <person name="Bruemmer F."/>
            <person name="Labrenz M."/>
            <person name="Spormann A.M."/>
            <person name="Op den Camp H."/>
            <person name="Overmann J."/>
            <person name="Amann R."/>
            <person name="Jetten M.S.M."/>
            <person name="Mascher T."/>
            <person name="Medema M.H."/>
            <person name="Devos D.P."/>
            <person name="Kaster A.-K."/>
            <person name="Ovreas L."/>
            <person name="Rohde M."/>
            <person name="Galperin M.Y."/>
            <person name="Jogler C."/>
        </authorList>
    </citation>
    <scope>NUCLEOTIDE SEQUENCE [LARGE SCALE GENOMIC DNA]</scope>
    <source>
        <strain evidence="7 8">Pan44</strain>
    </source>
</reference>
<dbReference type="Proteomes" id="UP000315700">
    <property type="component" value="Chromosome"/>
</dbReference>
<dbReference type="GO" id="GO:0015658">
    <property type="term" value="F:branched-chain amino acid transmembrane transporter activity"/>
    <property type="evidence" value="ECO:0007669"/>
    <property type="project" value="InterPro"/>
</dbReference>
<protein>
    <submittedName>
        <fullName evidence="7">High-affinity branched-chain amino acid transport ATP-binding protein LivF</fullName>
    </submittedName>
</protein>
<name>A0A517SGS0_9PLAN</name>
<dbReference type="KEGG" id="ccos:Pan44_33660"/>
<proteinExistence type="inferred from homology"/>
<feature type="domain" description="ABC transporter" evidence="6">
    <location>
        <begin position="8"/>
        <end position="238"/>
    </location>
</feature>
<evidence type="ECO:0000256" key="4">
    <source>
        <dbReference type="ARBA" id="ARBA00022840"/>
    </source>
</evidence>
<comment type="similarity">
    <text evidence="1">Belongs to the ABC transporter superfamily.</text>
</comment>
<dbReference type="GO" id="GO:0016887">
    <property type="term" value="F:ATP hydrolysis activity"/>
    <property type="evidence" value="ECO:0007669"/>
    <property type="project" value="InterPro"/>
</dbReference>
<dbReference type="RefSeq" id="WP_145031091.1">
    <property type="nucleotide sequence ID" value="NZ_CP036271.1"/>
</dbReference>
<dbReference type="InterPro" id="IPR052156">
    <property type="entry name" value="BCAA_Transport_ATP-bd_LivF"/>
</dbReference>
<keyword evidence="2" id="KW-0813">Transport</keyword>
<dbReference type="InterPro" id="IPR003439">
    <property type="entry name" value="ABC_transporter-like_ATP-bd"/>
</dbReference>
<keyword evidence="3" id="KW-0547">Nucleotide-binding</keyword>